<evidence type="ECO:0000256" key="1">
    <source>
        <dbReference type="SAM" id="MobiDB-lite"/>
    </source>
</evidence>
<organism evidence="2 3">
    <name type="scientific">Portunus trituberculatus</name>
    <name type="common">Swimming crab</name>
    <name type="synonym">Neptunus trituberculatus</name>
    <dbReference type="NCBI Taxonomy" id="210409"/>
    <lineage>
        <taxon>Eukaryota</taxon>
        <taxon>Metazoa</taxon>
        <taxon>Ecdysozoa</taxon>
        <taxon>Arthropoda</taxon>
        <taxon>Crustacea</taxon>
        <taxon>Multicrustacea</taxon>
        <taxon>Malacostraca</taxon>
        <taxon>Eumalacostraca</taxon>
        <taxon>Eucarida</taxon>
        <taxon>Decapoda</taxon>
        <taxon>Pleocyemata</taxon>
        <taxon>Brachyura</taxon>
        <taxon>Eubrachyura</taxon>
        <taxon>Portunoidea</taxon>
        <taxon>Portunidae</taxon>
        <taxon>Portuninae</taxon>
        <taxon>Portunus</taxon>
    </lineage>
</organism>
<protein>
    <submittedName>
        <fullName evidence="2">Uncharacterized protein</fullName>
    </submittedName>
</protein>
<sequence>MKMPTSHSPPSTPGAPPASHSTPSAPSRALSTTVTQVHLPPFSVIDAPTWFRRAEVQSRLKRSDAWSPRKRRHLSAIAEFNSTFRHLPVKKNPVVHALSRIAIDAVQLGLNYAHLATEKLQDPETAAVRTSLTALQWEDVPLAGSDLTILCNISTGWPWSVTPFTASDYMTVDAEICMARYLPRCRELGLILHFLPEIQSSSSHRVRHWFFSPTTEAFHLHPHGRRRSSSTIIWASLSVHRAQLGGLRPSPWLMPPRRPALLPCFLGGSPGSAS</sequence>
<keyword evidence="3" id="KW-1185">Reference proteome</keyword>
<dbReference type="EMBL" id="VSRR010020731">
    <property type="protein sequence ID" value="MPC63382.1"/>
    <property type="molecule type" value="Genomic_DNA"/>
</dbReference>
<evidence type="ECO:0000313" key="3">
    <source>
        <dbReference type="Proteomes" id="UP000324222"/>
    </source>
</evidence>
<name>A0A5B7GWX2_PORTR</name>
<dbReference type="AlphaFoldDB" id="A0A5B7GWX2"/>
<feature type="region of interest" description="Disordered" evidence="1">
    <location>
        <begin position="1"/>
        <end position="33"/>
    </location>
</feature>
<reference evidence="2 3" key="1">
    <citation type="submission" date="2019-05" db="EMBL/GenBank/DDBJ databases">
        <title>Another draft genome of Portunus trituberculatus and its Hox gene families provides insights of decapod evolution.</title>
        <authorList>
            <person name="Jeong J.-H."/>
            <person name="Song I."/>
            <person name="Kim S."/>
            <person name="Choi T."/>
            <person name="Kim D."/>
            <person name="Ryu S."/>
            <person name="Kim W."/>
        </authorList>
    </citation>
    <scope>NUCLEOTIDE SEQUENCE [LARGE SCALE GENOMIC DNA]</scope>
    <source>
        <tissue evidence="2">Muscle</tissue>
    </source>
</reference>
<comment type="caution">
    <text evidence="2">The sequence shown here is derived from an EMBL/GenBank/DDBJ whole genome shotgun (WGS) entry which is preliminary data.</text>
</comment>
<feature type="compositionally biased region" description="Low complexity" evidence="1">
    <location>
        <begin position="17"/>
        <end position="27"/>
    </location>
</feature>
<proteinExistence type="predicted"/>
<accession>A0A5B7GWX2</accession>
<gene>
    <name evidence="2" type="ORF">E2C01_057480</name>
</gene>
<dbReference type="Proteomes" id="UP000324222">
    <property type="component" value="Unassembled WGS sequence"/>
</dbReference>
<evidence type="ECO:0000313" key="2">
    <source>
        <dbReference type="EMBL" id="MPC63382.1"/>
    </source>
</evidence>